<keyword evidence="2" id="KW-0472">Membrane</keyword>
<keyword evidence="2" id="KW-1133">Transmembrane helix</keyword>
<dbReference type="RefSeq" id="XP_008028802.1">
    <property type="nucleotide sequence ID" value="XM_008030611.1"/>
</dbReference>
<sequence>MAMGAVAGWRSASLPWPSRLAGSREAARAEFDDEAMARPVSSFSTVEGARTWYLGSAGSVKPVSSGESEALRVAAALGAAAARCEAAGAAGGGGGSAVAAVAAAATARAPMPWLGLLMLMLMLLLLLLLLGRGGGSSGAAAGVRAGEGEDAGPREADAGPSMVLYRGGRDAQQSVARP</sequence>
<evidence type="ECO:0000256" key="2">
    <source>
        <dbReference type="SAM" id="Phobius"/>
    </source>
</evidence>
<dbReference type="Proteomes" id="UP000016935">
    <property type="component" value="Unassembled WGS sequence"/>
</dbReference>
<dbReference type="EMBL" id="KB908833">
    <property type="protein sequence ID" value="EOA83220.1"/>
    <property type="molecule type" value="Genomic_DNA"/>
</dbReference>
<reference evidence="3 4" key="1">
    <citation type="journal article" date="2012" name="PLoS Pathog.">
        <title>Diverse lifestyles and strategies of plant pathogenesis encoded in the genomes of eighteen Dothideomycetes fungi.</title>
        <authorList>
            <person name="Ohm R.A."/>
            <person name="Feau N."/>
            <person name="Henrissat B."/>
            <person name="Schoch C.L."/>
            <person name="Horwitz B.A."/>
            <person name="Barry K.W."/>
            <person name="Condon B.J."/>
            <person name="Copeland A.C."/>
            <person name="Dhillon B."/>
            <person name="Glaser F."/>
            <person name="Hesse C.N."/>
            <person name="Kosti I."/>
            <person name="LaButti K."/>
            <person name="Lindquist E.A."/>
            <person name="Lucas S."/>
            <person name="Salamov A.A."/>
            <person name="Bradshaw R.E."/>
            <person name="Ciuffetti L."/>
            <person name="Hamelin R.C."/>
            <person name="Kema G.H.J."/>
            <person name="Lawrence C."/>
            <person name="Scott J.A."/>
            <person name="Spatafora J.W."/>
            <person name="Turgeon B.G."/>
            <person name="de Wit P.J.G.M."/>
            <person name="Zhong S."/>
            <person name="Goodwin S.B."/>
            <person name="Grigoriev I.V."/>
        </authorList>
    </citation>
    <scope>NUCLEOTIDE SEQUENCE [LARGE SCALE GENOMIC DNA]</scope>
    <source>
        <strain evidence="4">28A</strain>
    </source>
</reference>
<evidence type="ECO:0000313" key="4">
    <source>
        <dbReference type="Proteomes" id="UP000016935"/>
    </source>
</evidence>
<feature type="transmembrane region" description="Helical" evidence="2">
    <location>
        <begin position="111"/>
        <end position="130"/>
    </location>
</feature>
<dbReference type="GeneID" id="19403792"/>
<feature type="region of interest" description="Disordered" evidence="1">
    <location>
        <begin position="140"/>
        <end position="178"/>
    </location>
</feature>
<organism evidence="3 4">
    <name type="scientific">Exserohilum turcicum (strain 28A)</name>
    <name type="common">Northern leaf blight fungus</name>
    <name type="synonym">Setosphaeria turcica</name>
    <dbReference type="NCBI Taxonomy" id="671987"/>
    <lineage>
        <taxon>Eukaryota</taxon>
        <taxon>Fungi</taxon>
        <taxon>Dikarya</taxon>
        <taxon>Ascomycota</taxon>
        <taxon>Pezizomycotina</taxon>
        <taxon>Dothideomycetes</taxon>
        <taxon>Pleosporomycetidae</taxon>
        <taxon>Pleosporales</taxon>
        <taxon>Pleosporineae</taxon>
        <taxon>Pleosporaceae</taxon>
        <taxon>Exserohilum</taxon>
    </lineage>
</organism>
<protein>
    <submittedName>
        <fullName evidence="3">Uncharacterized protein</fullName>
    </submittedName>
</protein>
<evidence type="ECO:0000313" key="3">
    <source>
        <dbReference type="EMBL" id="EOA83220.1"/>
    </source>
</evidence>
<reference evidence="3 4" key="2">
    <citation type="journal article" date="2013" name="PLoS Genet.">
        <title>Comparative genome structure, secondary metabolite, and effector coding capacity across Cochliobolus pathogens.</title>
        <authorList>
            <person name="Condon B.J."/>
            <person name="Leng Y."/>
            <person name="Wu D."/>
            <person name="Bushley K.E."/>
            <person name="Ohm R.A."/>
            <person name="Otillar R."/>
            <person name="Martin J."/>
            <person name="Schackwitz W."/>
            <person name="Grimwood J."/>
            <person name="MohdZainudin N."/>
            <person name="Xue C."/>
            <person name="Wang R."/>
            <person name="Manning V.A."/>
            <person name="Dhillon B."/>
            <person name="Tu Z.J."/>
            <person name="Steffenson B.J."/>
            <person name="Salamov A."/>
            <person name="Sun H."/>
            <person name="Lowry S."/>
            <person name="LaButti K."/>
            <person name="Han J."/>
            <person name="Copeland A."/>
            <person name="Lindquist E."/>
            <person name="Barry K."/>
            <person name="Schmutz J."/>
            <person name="Baker S.E."/>
            <person name="Ciuffetti L.M."/>
            <person name="Grigoriev I.V."/>
            <person name="Zhong S."/>
            <person name="Turgeon B.G."/>
        </authorList>
    </citation>
    <scope>NUCLEOTIDE SEQUENCE [LARGE SCALE GENOMIC DNA]</scope>
    <source>
        <strain evidence="4">28A</strain>
    </source>
</reference>
<evidence type="ECO:0000256" key="1">
    <source>
        <dbReference type="SAM" id="MobiDB-lite"/>
    </source>
</evidence>
<name>R0ICX9_EXST2</name>
<keyword evidence="2" id="KW-0812">Transmembrane</keyword>
<accession>R0ICX9</accession>
<dbReference type="HOGENOM" id="CLU_1511499_0_0_1"/>
<dbReference type="AlphaFoldDB" id="R0ICX9"/>
<gene>
    <name evidence="3" type="ORF">SETTUDRAFT_33533</name>
</gene>
<proteinExistence type="predicted"/>
<keyword evidence="4" id="KW-1185">Reference proteome</keyword>